<sequence>FHMNPNTIAIPKKGSVFSTFEKARAFIENYAAHTNTVIFLAKTTKNKDGSGYRQEQYNGKKEKYITKQIGCSFVARINYSKHEKKFAITKLCLEHNHEVNPDARKFSSNMRKFDLNELGMIRELHNNGLRIKDIYAILTSISSKYTLQNDENIMLGIATKPAYNDECDQDGSFIQAIFWAYRSAVFEFAIAKD</sequence>
<accession>A0ACA9S7D0</accession>
<comment type="caution">
    <text evidence="1">The sequence shown here is derived from an EMBL/GenBank/DDBJ whole genome shotgun (WGS) entry which is preliminary data.</text>
</comment>
<feature type="non-terminal residue" evidence="1">
    <location>
        <position position="1"/>
    </location>
</feature>
<name>A0ACA9S7D0_9GLOM</name>
<dbReference type="Proteomes" id="UP000789920">
    <property type="component" value="Unassembled WGS sequence"/>
</dbReference>
<feature type="non-terminal residue" evidence="1">
    <location>
        <position position="193"/>
    </location>
</feature>
<gene>
    <name evidence="1" type="ORF">RPERSI_LOCUS27298</name>
</gene>
<evidence type="ECO:0000313" key="2">
    <source>
        <dbReference type="Proteomes" id="UP000789920"/>
    </source>
</evidence>
<protein>
    <submittedName>
        <fullName evidence="1">29232_t:CDS:1</fullName>
    </submittedName>
</protein>
<reference evidence="1" key="1">
    <citation type="submission" date="2021-06" db="EMBL/GenBank/DDBJ databases">
        <authorList>
            <person name="Kallberg Y."/>
            <person name="Tangrot J."/>
            <person name="Rosling A."/>
        </authorList>
    </citation>
    <scope>NUCLEOTIDE SEQUENCE</scope>
    <source>
        <strain evidence="1">MA461A</strain>
    </source>
</reference>
<organism evidence="1 2">
    <name type="scientific">Racocetra persica</name>
    <dbReference type="NCBI Taxonomy" id="160502"/>
    <lineage>
        <taxon>Eukaryota</taxon>
        <taxon>Fungi</taxon>
        <taxon>Fungi incertae sedis</taxon>
        <taxon>Mucoromycota</taxon>
        <taxon>Glomeromycotina</taxon>
        <taxon>Glomeromycetes</taxon>
        <taxon>Diversisporales</taxon>
        <taxon>Gigasporaceae</taxon>
        <taxon>Racocetra</taxon>
    </lineage>
</organism>
<evidence type="ECO:0000313" key="1">
    <source>
        <dbReference type="EMBL" id="CAG8828673.1"/>
    </source>
</evidence>
<keyword evidence="2" id="KW-1185">Reference proteome</keyword>
<proteinExistence type="predicted"/>
<dbReference type="EMBL" id="CAJVQC010095882">
    <property type="protein sequence ID" value="CAG8828673.1"/>
    <property type="molecule type" value="Genomic_DNA"/>
</dbReference>